<gene>
    <name evidence="1" type="ORF">IWW38_001814</name>
</gene>
<protein>
    <submittedName>
        <fullName evidence="1">Uncharacterized protein</fullName>
    </submittedName>
</protein>
<organism evidence="1 2">
    <name type="scientific">Coemansia aciculifera</name>
    <dbReference type="NCBI Taxonomy" id="417176"/>
    <lineage>
        <taxon>Eukaryota</taxon>
        <taxon>Fungi</taxon>
        <taxon>Fungi incertae sedis</taxon>
        <taxon>Zoopagomycota</taxon>
        <taxon>Kickxellomycotina</taxon>
        <taxon>Kickxellomycetes</taxon>
        <taxon>Kickxellales</taxon>
        <taxon>Kickxellaceae</taxon>
        <taxon>Coemansia</taxon>
    </lineage>
</organism>
<evidence type="ECO:0000313" key="1">
    <source>
        <dbReference type="EMBL" id="KAJ2897148.1"/>
    </source>
</evidence>
<comment type="caution">
    <text evidence="1">The sequence shown here is derived from an EMBL/GenBank/DDBJ whole genome shotgun (WGS) entry which is preliminary data.</text>
</comment>
<reference evidence="1" key="1">
    <citation type="submission" date="2022-07" db="EMBL/GenBank/DDBJ databases">
        <title>Phylogenomic reconstructions and comparative analyses of Kickxellomycotina fungi.</title>
        <authorList>
            <person name="Reynolds N.K."/>
            <person name="Stajich J.E."/>
            <person name="Barry K."/>
            <person name="Grigoriev I.V."/>
            <person name="Crous P."/>
            <person name="Smith M.E."/>
        </authorList>
    </citation>
    <scope>NUCLEOTIDE SEQUENCE</scope>
    <source>
        <strain evidence="1">CBS 190363</strain>
    </source>
</reference>
<sequence>MQHLTFNVVDDNGVWERIEHDFLARLPLRNLIWKGGLTQSARFIEQLDIKVTIGEQADSSDAVAGEQPGSGRLVNIFLLESDADFDTYKAVTKPRVKAWVGRVSQRKGEGWLVVYAASASEVQRMGSNSSKFLGIRSTVFDRLKSDFQGKKDSGDHVVLLQAGVVESWNSLVLALREHVVLALEERVAVLADDMRRMDANRMLPGWNYCKFFVLKEGIVRLYRLMGLQDEALAQYDELEAVFFQLLGAQRLSWFSAFGGNANGDDYSDILDTGKRAYGRQLVETTISLFDFRTYLFGRQAQLLVALNQYAELAERAERFIATFGRSMREKGTGLSAAFVAAWTYSTCMNIAEILEGAPAAPSMAGAARADGGSAMRALAAAKAGFLAGARQQLDVLGAMYGRLDPSSEAVDSADLPTVANPVLAAALATDERFDQIYVRTCEQAAQYYAESGRRRFARAMHGDVARLLANRGQWDGAARLLRTLVADSSGPLSVIDVAALERLAECERQLGNARQSLECVVRLVAQPGAPSTAAAAMLGELCQAVQKGSRVPGDLFTATGVSVVDRSDALCVAVVIKSRVDAAVDRMAAVLTCGSGHRLEIEFAARDVALERGESSVLLTADAASCAGRFSVAAVIVAIGGAEFVAAAGAPLSVCLAQHPAIPTVRLSPALAADIRRPALHVAVCTQATSVAPGMQIRLFDAHGGALLPVTRCDHAGFSVADGGALVATDAMEPDFLIEADVELGIDPHASSPADITVCALFKTVAGEPRVFVATASVDPAPALAVSAYALALEEARIAVVLRAQCTADRLRLDSLMAAIQDSAEWSLSKIGAGVMRRGDVATAVCEIPVDSLHELLLRVQGEARFTTLTDGTDDEIVRTLRFDIACSTSDASSLLSETVAVRMTAGSRFCRVLESTPLAVRIRTVGSTAKHSRRLHVTVVERDGGPAQWLIAGATECEVDVGCAEVCLEYSLVALVPGFLRLPEVVCCSIEPDGSRRLMFALVDADYPTLCAVSSHGAVATYVVPVVVRA</sequence>
<dbReference type="EMBL" id="JANBVB010000141">
    <property type="protein sequence ID" value="KAJ2897148.1"/>
    <property type="molecule type" value="Genomic_DNA"/>
</dbReference>
<proteinExistence type="predicted"/>
<name>A0ACC1M4W2_9FUNG</name>
<keyword evidence="2" id="KW-1185">Reference proteome</keyword>
<accession>A0ACC1M4W2</accession>
<evidence type="ECO:0000313" key="2">
    <source>
        <dbReference type="Proteomes" id="UP001139981"/>
    </source>
</evidence>
<dbReference type="Proteomes" id="UP001139981">
    <property type="component" value="Unassembled WGS sequence"/>
</dbReference>